<evidence type="ECO:0000313" key="18">
    <source>
        <dbReference type="EMBL" id="ATA86386.1"/>
    </source>
</evidence>
<keyword evidence="9 16" id="KW-1133">Transmembrane helix</keyword>
<evidence type="ECO:0000256" key="15">
    <source>
        <dbReference type="ARBA" id="ARBA00023201"/>
    </source>
</evidence>
<comment type="similarity">
    <text evidence="16">Belongs to the NqrC family.</text>
</comment>
<keyword evidence="13 16" id="KW-0830">Ubiquinone</keyword>
<dbReference type="Proteomes" id="UP000217250">
    <property type="component" value="Chromosome"/>
</dbReference>
<feature type="domain" description="FMN-binding" evidence="17">
    <location>
        <begin position="136"/>
        <end position="238"/>
    </location>
</feature>
<dbReference type="GO" id="GO:0006814">
    <property type="term" value="P:sodium ion transport"/>
    <property type="evidence" value="ECO:0007669"/>
    <property type="project" value="UniProtKB-UniRule"/>
</dbReference>
<dbReference type="GO" id="GO:0005886">
    <property type="term" value="C:plasma membrane"/>
    <property type="evidence" value="ECO:0007669"/>
    <property type="project" value="UniProtKB-SubCell"/>
</dbReference>
<dbReference type="PANTHER" id="PTHR37838">
    <property type="entry name" value="NA(+)-TRANSLOCATING NADH-QUINONE REDUCTASE SUBUNIT C"/>
    <property type="match status" value="1"/>
</dbReference>
<comment type="caution">
    <text evidence="16">Lacks conserved residue(s) required for the propagation of feature annotation.</text>
</comment>
<dbReference type="KEGG" id="cgh:CGC50_03940"/>
<evidence type="ECO:0000313" key="19">
    <source>
        <dbReference type="Proteomes" id="UP000217250"/>
    </source>
</evidence>
<comment type="subunit">
    <text evidence="16">Composed of six subunits; NqrA, NqrB, NqrC, NqrD, NqrE and NqrF.</text>
</comment>
<protein>
    <recommendedName>
        <fullName evidence="16">Na(+)-translocating NADH-quinone reductase subunit C</fullName>
        <shortName evidence="16">Na(+)-NQR subunit C</shortName>
        <shortName evidence="16">Na(+)-translocating NQR subunit C</shortName>
        <ecNumber evidence="16">7.2.1.1</ecNumber>
    </recommendedName>
    <alternativeName>
        <fullName evidence="16">NQR complex subunit C</fullName>
    </alternativeName>
    <alternativeName>
        <fullName evidence="16">NQR-1 subunit C</fullName>
    </alternativeName>
</protein>
<dbReference type="EC" id="7.2.1.1" evidence="16"/>
<evidence type="ECO:0000256" key="13">
    <source>
        <dbReference type="ARBA" id="ARBA00023075"/>
    </source>
</evidence>
<keyword evidence="7 16" id="KW-0812">Transmembrane</keyword>
<dbReference type="PANTHER" id="PTHR37838:SF1">
    <property type="entry name" value="NA(+)-TRANSLOCATING NADH-QUINONE REDUCTASE SUBUNIT C"/>
    <property type="match status" value="1"/>
</dbReference>
<feature type="transmembrane region" description="Helical" evidence="16">
    <location>
        <begin position="12"/>
        <end position="33"/>
    </location>
</feature>
<keyword evidence="1 16" id="KW-0813">Transport</keyword>
<keyword evidence="14 16" id="KW-0472">Membrane</keyword>
<proteinExistence type="inferred from homology"/>
<accession>A0A250FQT6</accession>
<comment type="function">
    <text evidence="16">NQR complex catalyzes the reduction of ubiquinone-1 to ubiquinol by two successive reactions, coupled with the transport of Na(+) ions from the cytoplasm to the periplasm. NqrA to NqrE are probably involved in the second step, the conversion of ubisemiquinone to ubiquinol.</text>
</comment>
<organism evidence="18 19">
    <name type="scientific">Capnocytophaga gingivalis</name>
    <dbReference type="NCBI Taxonomy" id="1017"/>
    <lineage>
        <taxon>Bacteria</taxon>
        <taxon>Pseudomonadati</taxon>
        <taxon>Bacteroidota</taxon>
        <taxon>Flavobacteriia</taxon>
        <taxon>Flavobacteriales</taxon>
        <taxon>Flavobacteriaceae</taxon>
        <taxon>Capnocytophaga</taxon>
    </lineage>
</organism>
<evidence type="ECO:0000256" key="14">
    <source>
        <dbReference type="ARBA" id="ARBA00023136"/>
    </source>
</evidence>
<evidence type="ECO:0000256" key="7">
    <source>
        <dbReference type="ARBA" id="ARBA00022692"/>
    </source>
</evidence>
<keyword evidence="8 16" id="KW-1278">Translocase</keyword>
<feature type="modified residue" description="FMN phosphoryl threonine" evidence="16">
    <location>
        <position position="221"/>
    </location>
</feature>
<dbReference type="AlphaFoldDB" id="A0A250FQT6"/>
<dbReference type="Pfam" id="PF04205">
    <property type="entry name" value="FMN_bind"/>
    <property type="match status" value="1"/>
</dbReference>
<keyword evidence="15 16" id="KW-0739">Sodium transport</keyword>
<evidence type="ECO:0000256" key="8">
    <source>
        <dbReference type="ARBA" id="ARBA00022967"/>
    </source>
</evidence>
<dbReference type="RefSeq" id="WP_095909768.1">
    <property type="nucleotide sequence ID" value="NZ_CP022386.1"/>
</dbReference>
<evidence type="ECO:0000256" key="16">
    <source>
        <dbReference type="HAMAP-Rule" id="MF_00427"/>
    </source>
</evidence>
<keyword evidence="6 16" id="KW-0288">FMN</keyword>
<comment type="catalytic activity">
    <reaction evidence="16">
        <text>a ubiquinone + n Na(+)(in) + NADH + H(+) = a ubiquinol + n Na(+)(out) + NAD(+)</text>
        <dbReference type="Rhea" id="RHEA:47748"/>
        <dbReference type="Rhea" id="RHEA-COMP:9565"/>
        <dbReference type="Rhea" id="RHEA-COMP:9566"/>
        <dbReference type="ChEBI" id="CHEBI:15378"/>
        <dbReference type="ChEBI" id="CHEBI:16389"/>
        <dbReference type="ChEBI" id="CHEBI:17976"/>
        <dbReference type="ChEBI" id="CHEBI:29101"/>
        <dbReference type="ChEBI" id="CHEBI:57540"/>
        <dbReference type="ChEBI" id="CHEBI:57945"/>
        <dbReference type="EC" id="7.2.1.1"/>
    </reaction>
</comment>
<dbReference type="SMART" id="SM00900">
    <property type="entry name" value="FMN_bind"/>
    <property type="match status" value="1"/>
</dbReference>
<gene>
    <name evidence="16" type="primary">nqrC</name>
    <name evidence="18" type="ORF">CGC50_03940</name>
</gene>
<comment type="cofactor">
    <cofactor evidence="16">
        <name>FMN</name>
        <dbReference type="ChEBI" id="CHEBI:58210"/>
    </cofactor>
</comment>
<evidence type="ECO:0000256" key="12">
    <source>
        <dbReference type="ARBA" id="ARBA00023065"/>
    </source>
</evidence>
<keyword evidence="11 16" id="KW-0915">Sodium</keyword>
<keyword evidence="3" id="KW-0997">Cell inner membrane</keyword>
<evidence type="ECO:0000256" key="4">
    <source>
        <dbReference type="ARBA" id="ARBA00022553"/>
    </source>
</evidence>
<evidence type="ECO:0000256" key="3">
    <source>
        <dbReference type="ARBA" id="ARBA00022519"/>
    </source>
</evidence>
<dbReference type="GO" id="GO:0016655">
    <property type="term" value="F:oxidoreductase activity, acting on NAD(P)H, quinone or similar compound as acceptor"/>
    <property type="evidence" value="ECO:0007669"/>
    <property type="project" value="UniProtKB-UniRule"/>
</dbReference>
<evidence type="ECO:0000256" key="10">
    <source>
        <dbReference type="ARBA" id="ARBA00023027"/>
    </source>
</evidence>
<dbReference type="NCBIfam" id="NF003753">
    <property type="entry name" value="PRK05346.2-4"/>
    <property type="match status" value="1"/>
</dbReference>
<evidence type="ECO:0000256" key="2">
    <source>
        <dbReference type="ARBA" id="ARBA00022475"/>
    </source>
</evidence>
<dbReference type="OrthoDB" id="9813828at2"/>
<dbReference type="HAMAP" id="MF_00427">
    <property type="entry name" value="NqrC"/>
    <property type="match status" value="1"/>
</dbReference>
<reference evidence="19" key="1">
    <citation type="submission" date="2017-06" db="EMBL/GenBank/DDBJ databases">
        <title>Capnocytophaga spp. assemblies.</title>
        <authorList>
            <person name="Gulvik C.A."/>
        </authorList>
    </citation>
    <scope>NUCLEOTIDE SEQUENCE [LARGE SCALE GENOMIC DNA]</scope>
    <source>
        <strain evidence="19">H1496</strain>
    </source>
</reference>
<sequence length="247" mass="26674">MAIKTESNSYTVIFAIVMVVIVGALLAGVSSALSGQISENKKLEKKQNILYAMGVSHNEGALGEGKVAFLTTKEANAEFDKYVKAQYLINPADNSAKEVKGAEDLINFNGHRNGLPLYVGEKDGKTLYIIPVNGRGLWDAIWGYIAVDKDLIVQGVFFDHKGETAGLGANIKERFFMDDFIGEHLLDAAGNFQSIQISKSNGDPENTRKEDGKVDAIAGATLTGNGVAEMIQHGLSPYVSYIKSLNQ</sequence>
<dbReference type="InterPro" id="IPR010204">
    <property type="entry name" value="NqrC"/>
</dbReference>
<evidence type="ECO:0000256" key="6">
    <source>
        <dbReference type="ARBA" id="ARBA00022643"/>
    </source>
</evidence>
<dbReference type="GeneID" id="84807713"/>
<evidence type="ECO:0000259" key="17">
    <source>
        <dbReference type="SMART" id="SM00900"/>
    </source>
</evidence>
<evidence type="ECO:0000256" key="1">
    <source>
        <dbReference type="ARBA" id="ARBA00022448"/>
    </source>
</evidence>
<dbReference type="GO" id="GO:0010181">
    <property type="term" value="F:FMN binding"/>
    <property type="evidence" value="ECO:0007669"/>
    <property type="project" value="UniProtKB-UniRule"/>
</dbReference>
<dbReference type="InterPro" id="IPR007329">
    <property type="entry name" value="FMN-bd"/>
</dbReference>
<name>A0A250FQT6_9FLAO</name>
<comment type="subcellular location">
    <subcellularLocation>
        <location evidence="16">Cell membrane</location>
        <topology evidence="16">Single-pass membrane protein</topology>
    </subcellularLocation>
</comment>
<dbReference type="EMBL" id="CP022386">
    <property type="protein sequence ID" value="ATA86386.1"/>
    <property type="molecule type" value="Genomic_DNA"/>
</dbReference>
<keyword evidence="5 16" id="KW-0285">Flavoprotein</keyword>
<keyword evidence="2 16" id="KW-1003">Cell membrane</keyword>
<evidence type="ECO:0000256" key="9">
    <source>
        <dbReference type="ARBA" id="ARBA00022989"/>
    </source>
</evidence>
<evidence type="ECO:0000256" key="5">
    <source>
        <dbReference type="ARBA" id="ARBA00022630"/>
    </source>
</evidence>
<evidence type="ECO:0000256" key="11">
    <source>
        <dbReference type="ARBA" id="ARBA00023053"/>
    </source>
</evidence>
<keyword evidence="10 16" id="KW-0520">NAD</keyword>
<keyword evidence="4 16" id="KW-0597">Phosphoprotein</keyword>
<keyword evidence="12 16" id="KW-0406">Ion transport</keyword>